<accession>A0A062VFG6</accession>
<gene>
    <name evidence="2" type="ORF">HPO_16108</name>
</gene>
<keyword evidence="1" id="KW-0472">Membrane</keyword>
<feature type="transmembrane region" description="Helical" evidence="1">
    <location>
        <begin position="110"/>
        <end position="129"/>
    </location>
</feature>
<keyword evidence="1" id="KW-0812">Transmembrane</keyword>
<evidence type="ECO:0000313" key="3">
    <source>
        <dbReference type="Proteomes" id="UP000027100"/>
    </source>
</evidence>
<name>A0A062VFG6_9PROT</name>
<dbReference type="AlphaFoldDB" id="A0A062VFG6"/>
<dbReference type="EMBL" id="ARYM01000023">
    <property type="protein sequence ID" value="KCZ97242.1"/>
    <property type="molecule type" value="Genomic_DNA"/>
</dbReference>
<evidence type="ECO:0000256" key="1">
    <source>
        <dbReference type="SAM" id="Phobius"/>
    </source>
</evidence>
<comment type="caution">
    <text evidence="2">The sequence shown here is derived from an EMBL/GenBank/DDBJ whole genome shotgun (WGS) entry which is preliminary data.</text>
</comment>
<dbReference type="OrthoDB" id="7618954at2"/>
<protein>
    <submittedName>
        <fullName evidence="2">Uncharacterized protein</fullName>
    </submittedName>
</protein>
<dbReference type="PATRIC" id="fig|1280954.3.peg.3251"/>
<dbReference type="Proteomes" id="UP000027100">
    <property type="component" value="Unassembled WGS sequence"/>
</dbReference>
<sequence>MWLYFLLLFAILAWGAHLGWRWKQTREFAPQLLALRQQSGELPPGIDEKEFTDLYLRAEGPRAATYIYVCAALLTLGLAPLIAVFNMIWDTFWQLSGTSPVFERGTLIHTFSTFLAFMGVTVLLLAAALRRYYTLTPPNLRQVIRNLKEAYS</sequence>
<dbReference type="STRING" id="1280954.HPO_16108"/>
<dbReference type="RefSeq" id="WP_035601032.1">
    <property type="nucleotide sequence ID" value="NZ_ARYM01000023.1"/>
</dbReference>
<proteinExistence type="predicted"/>
<dbReference type="eggNOG" id="ENOG50300RG">
    <property type="taxonomic scope" value="Bacteria"/>
</dbReference>
<feature type="transmembrane region" description="Helical" evidence="1">
    <location>
        <begin position="66"/>
        <end position="89"/>
    </location>
</feature>
<evidence type="ECO:0000313" key="2">
    <source>
        <dbReference type="EMBL" id="KCZ97242.1"/>
    </source>
</evidence>
<keyword evidence="3" id="KW-1185">Reference proteome</keyword>
<keyword evidence="1" id="KW-1133">Transmembrane helix</keyword>
<organism evidence="2 3">
    <name type="scientific">Hyphomonas polymorpha PS728</name>
    <dbReference type="NCBI Taxonomy" id="1280954"/>
    <lineage>
        <taxon>Bacteria</taxon>
        <taxon>Pseudomonadati</taxon>
        <taxon>Pseudomonadota</taxon>
        <taxon>Alphaproteobacteria</taxon>
        <taxon>Hyphomonadales</taxon>
        <taxon>Hyphomonadaceae</taxon>
        <taxon>Hyphomonas</taxon>
    </lineage>
</organism>
<reference evidence="2 3" key="1">
    <citation type="journal article" date="2014" name="Antonie Van Leeuwenhoek">
        <title>Hyphomonas beringensis sp. nov. and Hyphomonas chukchiensis sp. nov., isolated from surface seawater of the Bering Sea and Chukchi Sea.</title>
        <authorList>
            <person name="Li C."/>
            <person name="Lai Q."/>
            <person name="Li G."/>
            <person name="Dong C."/>
            <person name="Wang J."/>
            <person name="Liao Y."/>
            <person name="Shao Z."/>
        </authorList>
    </citation>
    <scope>NUCLEOTIDE SEQUENCE [LARGE SCALE GENOMIC DNA]</scope>
    <source>
        <strain evidence="2 3">PS728</strain>
    </source>
</reference>